<accession>A0A3E4N593</accession>
<dbReference type="InterPro" id="IPR023997">
    <property type="entry name" value="TonB-dep_OMP_SusC/RagA_CS"/>
</dbReference>
<evidence type="ECO:0000256" key="1">
    <source>
        <dbReference type="ARBA" id="ARBA00004571"/>
    </source>
</evidence>
<keyword evidence="4 8" id="KW-0812">Transmembrane</keyword>
<dbReference type="Gene3D" id="2.40.170.20">
    <property type="entry name" value="TonB-dependent receptor, beta-barrel domain"/>
    <property type="match status" value="1"/>
</dbReference>
<evidence type="ECO:0000313" key="11">
    <source>
        <dbReference type="Proteomes" id="UP000260862"/>
    </source>
</evidence>
<sequence>MKNISLFDISGRDYRLQRSLLFIFLFSFVVLLQLKAENWFVRGKVLDEKTKEALIGVSILEKNTTNGTVTDFEGNFSLTVNSRNAILNISYIGYVTQQVSVDNNQVLEVLLKEDSEQLDEVVVVGYGAQKKATLSGSVTSVGGEKLARTPVVNLSQGIAGRLPGVVAVSNTSEPGYDGATITIRGVNTFGKSDPLIVVDGVPGRSLERIDPATIETMSVLKDASAAIYGAQAANGVILITTKRGKLGKPKVSMSYNYGISAPTVIPEMTNAYEYATLMNEIDAYAGNKPRYSESDLKQYVDGSDPWGHPDTDWFGETLKKWSAQTYANATIEGGTENVKYFASLSAKGQDAFYKNSGANYNQYDLRMNLDTKINRYIDAYINVAARMEDRKYPTRSAENIFRMLMRSKPNSPAYWPNGLPGPDIEFGDNPVVICTNQTGYDRDKQYVLNGDFGVNIKIPHVEGLSIKATASLDKGFRFRKIWQKPWYLYSWDGTSVDSNGQPVLVEGKKGFSDPRLTESMEDNLGILLSGIASYSRTFMDDHSVNVLAGVERITDEGDSFEAFRRYFLSSSIDQLFAGGQDEINNTGTGYKEARLNYFGRLNYAYKSKYLAEFVWRYQGSYIFAKKNKFGFFPGISLGYVISEENFWKKHVPFISFAKIRASWGQTGNDLIDPYQYMSSYLFNSLMYVTNNGTTMNQALMESVAPNQNVTWETATQKNIGLDLQFLQGDLALTVDYFHNKRTDILWKRNASVPATSGLELPDENLGKVLNQGVDFNIDYRKTFNEWRLGVNLNGVYARNKILFWDEAPGVPDYQKSTGKPIDAGLYYQAIGIFKNKEEVEAYPHWAGARPGDIIFKDVNEDGVIDGNDRVRDDRSRTPRFTGGLTVDVAYKGFDFSCMFQGAFGGIFYQTTESGDFANFLKSFYDNRWTEDNPTASFPRTYNRSNEYYVNQQNTFWLHKTDYVRMKNIELGYTIPSILTKKAGIEHLRIYINAYNLLTFSPDMKDYDPENTSGSGYNYPLNKVINFGINLTF</sequence>
<gene>
    <name evidence="10" type="ORF">DXD04_03805</name>
</gene>
<dbReference type="FunFam" id="2.170.130.10:FF:000003">
    <property type="entry name" value="SusC/RagA family TonB-linked outer membrane protein"/>
    <property type="match status" value="1"/>
</dbReference>
<comment type="caution">
    <text evidence="10">The sequence shown here is derived from an EMBL/GenBank/DDBJ whole genome shotgun (WGS) entry which is preliminary data.</text>
</comment>
<dbReference type="PROSITE" id="PS52016">
    <property type="entry name" value="TONB_DEPENDENT_REC_3"/>
    <property type="match status" value="1"/>
</dbReference>
<dbReference type="SUPFAM" id="SSF56935">
    <property type="entry name" value="Porins"/>
    <property type="match status" value="1"/>
</dbReference>
<keyword evidence="7 8" id="KW-0998">Cell outer membrane</keyword>
<comment type="subcellular location">
    <subcellularLocation>
        <location evidence="1 8">Cell outer membrane</location>
        <topology evidence="1 8">Multi-pass membrane protein</topology>
    </subcellularLocation>
</comment>
<dbReference type="InterPro" id="IPR037066">
    <property type="entry name" value="Plug_dom_sf"/>
</dbReference>
<dbReference type="Pfam" id="PF07715">
    <property type="entry name" value="Plug"/>
    <property type="match status" value="1"/>
</dbReference>
<dbReference type="GO" id="GO:0009279">
    <property type="term" value="C:cell outer membrane"/>
    <property type="evidence" value="ECO:0007669"/>
    <property type="project" value="UniProtKB-SubCell"/>
</dbReference>
<dbReference type="PANTHER" id="PTHR30069:SF29">
    <property type="entry name" value="HEMOGLOBIN AND HEMOGLOBIN-HAPTOGLOBIN-BINDING PROTEIN 1-RELATED"/>
    <property type="match status" value="1"/>
</dbReference>
<evidence type="ECO:0000256" key="3">
    <source>
        <dbReference type="ARBA" id="ARBA00022452"/>
    </source>
</evidence>
<organism evidence="10 11">
    <name type="scientific">Phocaeicola plebeius</name>
    <dbReference type="NCBI Taxonomy" id="310297"/>
    <lineage>
        <taxon>Bacteria</taxon>
        <taxon>Pseudomonadati</taxon>
        <taxon>Bacteroidota</taxon>
        <taxon>Bacteroidia</taxon>
        <taxon>Bacteroidales</taxon>
        <taxon>Bacteroidaceae</taxon>
        <taxon>Phocaeicola</taxon>
    </lineage>
</organism>
<dbReference type="InterPro" id="IPR008969">
    <property type="entry name" value="CarboxyPept-like_regulatory"/>
</dbReference>
<dbReference type="GO" id="GO:0044718">
    <property type="term" value="P:siderophore transmembrane transport"/>
    <property type="evidence" value="ECO:0007669"/>
    <property type="project" value="TreeGrafter"/>
</dbReference>
<reference evidence="10 11" key="1">
    <citation type="submission" date="2018-08" db="EMBL/GenBank/DDBJ databases">
        <title>A genome reference for cultivated species of the human gut microbiota.</title>
        <authorList>
            <person name="Zou Y."/>
            <person name="Xue W."/>
            <person name="Luo G."/>
        </authorList>
    </citation>
    <scope>NUCLEOTIDE SEQUENCE [LARGE SCALE GENOMIC DNA]</scope>
    <source>
        <strain evidence="10 11">TF10-3AC</strain>
    </source>
</reference>
<name>A0A3E4N593_9BACT</name>
<dbReference type="Proteomes" id="UP000260862">
    <property type="component" value="Unassembled WGS sequence"/>
</dbReference>
<keyword evidence="10" id="KW-0675">Receptor</keyword>
<dbReference type="Pfam" id="PF13715">
    <property type="entry name" value="CarbopepD_reg_2"/>
    <property type="match status" value="1"/>
</dbReference>
<comment type="similarity">
    <text evidence="8">Belongs to the TonB-dependent receptor family.</text>
</comment>
<dbReference type="InterPro" id="IPR039426">
    <property type="entry name" value="TonB-dep_rcpt-like"/>
</dbReference>
<dbReference type="InterPro" id="IPR023996">
    <property type="entry name" value="TonB-dep_OMP_SusC/RagA"/>
</dbReference>
<dbReference type="InterPro" id="IPR036942">
    <property type="entry name" value="Beta-barrel_TonB_sf"/>
</dbReference>
<evidence type="ECO:0000256" key="7">
    <source>
        <dbReference type="ARBA" id="ARBA00023237"/>
    </source>
</evidence>
<evidence type="ECO:0000256" key="4">
    <source>
        <dbReference type="ARBA" id="ARBA00022692"/>
    </source>
</evidence>
<evidence type="ECO:0000256" key="2">
    <source>
        <dbReference type="ARBA" id="ARBA00022448"/>
    </source>
</evidence>
<keyword evidence="6 8" id="KW-0472">Membrane</keyword>
<proteinExistence type="inferred from homology"/>
<dbReference type="NCBIfam" id="TIGR04057">
    <property type="entry name" value="SusC_RagA_signa"/>
    <property type="match status" value="1"/>
</dbReference>
<evidence type="ECO:0000256" key="6">
    <source>
        <dbReference type="ARBA" id="ARBA00023136"/>
    </source>
</evidence>
<evidence type="ECO:0000313" key="10">
    <source>
        <dbReference type="EMBL" id="RGK57353.1"/>
    </source>
</evidence>
<keyword evidence="11" id="KW-1185">Reference proteome</keyword>
<keyword evidence="5" id="KW-0732">Signal</keyword>
<evidence type="ECO:0000256" key="5">
    <source>
        <dbReference type="ARBA" id="ARBA00022729"/>
    </source>
</evidence>
<dbReference type="PANTHER" id="PTHR30069">
    <property type="entry name" value="TONB-DEPENDENT OUTER MEMBRANE RECEPTOR"/>
    <property type="match status" value="1"/>
</dbReference>
<evidence type="ECO:0000256" key="8">
    <source>
        <dbReference type="PROSITE-ProRule" id="PRU01360"/>
    </source>
</evidence>
<dbReference type="NCBIfam" id="TIGR04056">
    <property type="entry name" value="OMP_RagA_SusC"/>
    <property type="match status" value="1"/>
</dbReference>
<keyword evidence="3 8" id="KW-1134">Transmembrane beta strand</keyword>
<dbReference type="GO" id="GO:0015344">
    <property type="term" value="F:siderophore uptake transmembrane transporter activity"/>
    <property type="evidence" value="ECO:0007669"/>
    <property type="project" value="TreeGrafter"/>
</dbReference>
<dbReference type="InterPro" id="IPR012910">
    <property type="entry name" value="Plug_dom"/>
</dbReference>
<dbReference type="EMBL" id="QSQT01000005">
    <property type="protein sequence ID" value="RGK57353.1"/>
    <property type="molecule type" value="Genomic_DNA"/>
</dbReference>
<protein>
    <submittedName>
        <fullName evidence="10">TonB-dependent receptor</fullName>
    </submittedName>
</protein>
<dbReference type="SUPFAM" id="SSF49464">
    <property type="entry name" value="Carboxypeptidase regulatory domain-like"/>
    <property type="match status" value="1"/>
</dbReference>
<dbReference type="FunFam" id="2.60.40.1120:FF:000003">
    <property type="entry name" value="Outer membrane protein Omp121"/>
    <property type="match status" value="1"/>
</dbReference>
<evidence type="ECO:0000259" key="9">
    <source>
        <dbReference type="Pfam" id="PF07715"/>
    </source>
</evidence>
<dbReference type="Gene3D" id="2.170.130.10">
    <property type="entry name" value="TonB-dependent receptor, plug domain"/>
    <property type="match status" value="1"/>
</dbReference>
<dbReference type="Gene3D" id="2.60.40.1120">
    <property type="entry name" value="Carboxypeptidase-like, regulatory domain"/>
    <property type="match status" value="1"/>
</dbReference>
<feature type="domain" description="TonB-dependent receptor plug" evidence="9">
    <location>
        <begin position="131"/>
        <end position="236"/>
    </location>
</feature>
<dbReference type="AlphaFoldDB" id="A0A3E4N593"/>
<keyword evidence="2 8" id="KW-0813">Transport</keyword>